<evidence type="ECO:0000256" key="1">
    <source>
        <dbReference type="ARBA" id="ARBA00006815"/>
    </source>
</evidence>
<name>A0ABI7YWC3_FELCA</name>
<dbReference type="Pfam" id="PF17135">
    <property type="entry name" value="Ribosomal_L18"/>
    <property type="match status" value="1"/>
</dbReference>
<evidence type="ECO:0000256" key="3">
    <source>
        <dbReference type="ARBA" id="ARBA00022980"/>
    </source>
</evidence>
<dbReference type="SUPFAM" id="SSF52080">
    <property type="entry name" value="Ribosomal proteins L15p and L18e"/>
    <property type="match status" value="1"/>
</dbReference>
<keyword evidence="4" id="KW-0687">Ribonucleoprotein</keyword>
<feature type="region of interest" description="Disordered" evidence="5">
    <location>
        <begin position="145"/>
        <end position="165"/>
    </location>
</feature>
<evidence type="ECO:0000313" key="8">
    <source>
        <dbReference type="Proteomes" id="UP000823872"/>
    </source>
</evidence>
<dbReference type="PANTHER" id="PTHR10934:SF2">
    <property type="entry name" value="LARGE RIBOSOMAL SUBUNIT PROTEIN EL18"/>
    <property type="match status" value="1"/>
</dbReference>
<dbReference type="Gene3D" id="3.100.10.10">
    <property type="match status" value="1"/>
</dbReference>
<comment type="subunit">
    <text evidence="2">Component of the large ribosomal subunit.</text>
</comment>
<protein>
    <recommendedName>
        <fullName evidence="6">Large ribosomal subunit protein uL15/eL18 domain-containing protein</fullName>
    </recommendedName>
</protein>
<keyword evidence="3" id="KW-0689">Ribosomal protein</keyword>
<comment type="similarity">
    <text evidence="1">Belongs to the eukaryotic ribosomal protein eL18 family.</text>
</comment>
<accession>A0ABI7YWC3</accession>
<evidence type="ECO:0000256" key="5">
    <source>
        <dbReference type="SAM" id="MobiDB-lite"/>
    </source>
</evidence>
<feature type="compositionally biased region" description="Low complexity" evidence="5">
    <location>
        <begin position="148"/>
        <end position="162"/>
    </location>
</feature>
<feature type="domain" description="Large ribosomal subunit protein uL15/eL18" evidence="6">
    <location>
        <begin position="2"/>
        <end position="143"/>
    </location>
</feature>
<reference evidence="7" key="3">
    <citation type="submission" date="2025-09" db="UniProtKB">
        <authorList>
            <consortium name="Ensembl"/>
        </authorList>
    </citation>
    <scope>IDENTIFICATION</scope>
    <source>
        <strain evidence="7">breed Abyssinian</strain>
    </source>
</reference>
<sequence>MGVDIRHNKDRKVRRKEPKSQDIYLRLLVKLYRFLARRTNSTFNQVVLKRLFMSRTNRPPLSLSRMIRKMKLPGRENKTAVVVGTITDDVRVQEVPKLKVCALRVSSRARSRILKAGGKILTFDQLALDSPKGCGTVLLSDPTCDPRAGSSSAPEAAGPAEATKTNPRPCLVIKKIWTVD</sequence>
<dbReference type="InterPro" id="IPR021131">
    <property type="entry name" value="Ribosomal_uL15/eL18"/>
</dbReference>
<dbReference type="InterPro" id="IPR021132">
    <property type="entry name" value="Ribosomal_eL18/eL18-A/B/_CS"/>
</dbReference>
<evidence type="ECO:0000256" key="4">
    <source>
        <dbReference type="ARBA" id="ARBA00023274"/>
    </source>
</evidence>
<dbReference type="InterPro" id="IPR000039">
    <property type="entry name" value="Ribosomal_eL18"/>
</dbReference>
<organism evidence="7 8">
    <name type="scientific">Felis catus</name>
    <name type="common">Cat</name>
    <name type="synonym">Felis silvestris catus</name>
    <dbReference type="NCBI Taxonomy" id="9685"/>
    <lineage>
        <taxon>Eukaryota</taxon>
        <taxon>Metazoa</taxon>
        <taxon>Chordata</taxon>
        <taxon>Craniata</taxon>
        <taxon>Vertebrata</taxon>
        <taxon>Euteleostomi</taxon>
        <taxon>Mammalia</taxon>
        <taxon>Eutheria</taxon>
        <taxon>Laurasiatheria</taxon>
        <taxon>Carnivora</taxon>
        <taxon>Feliformia</taxon>
        <taxon>Felidae</taxon>
        <taxon>Felinae</taxon>
        <taxon>Felis</taxon>
    </lineage>
</organism>
<proteinExistence type="inferred from homology"/>
<reference evidence="7 8" key="1">
    <citation type="submission" date="2021-02" db="EMBL/GenBank/DDBJ databases">
        <title>Safari Cat Assemblies.</title>
        <authorList>
            <person name="Bredemeyer K.R."/>
            <person name="Murphy W.J."/>
        </authorList>
    </citation>
    <scope>NUCLEOTIDE SEQUENCE [LARGE SCALE GENOMIC DNA]</scope>
</reference>
<keyword evidence="8" id="KW-1185">Reference proteome</keyword>
<dbReference type="PROSITE" id="PS01106">
    <property type="entry name" value="RIBOSOMAL_L18E"/>
    <property type="match status" value="1"/>
</dbReference>
<dbReference type="Ensembl" id="ENSFCTT00005053342.1">
    <property type="protein sequence ID" value="ENSFCTP00005039193.1"/>
    <property type="gene ID" value="ENSFCTG00005018540.1"/>
</dbReference>
<dbReference type="PANTHER" id="PTHR10934">
    <property type="entry name" value="60S RIBOSOMAL PROTEIN L18"/>
    <property type="match status" value="1"/>
</dbReference>
<dbReference type="GeneTree" id="ENSGT00390000012976"/>
<dbReference type="Proteomes" id="UP000823872">
    <property type="component" value="Chromosome E2"/>
</dbReference>
<evidence type="ECO:0000313" key="7">
    <source>
        <dbReference type="Ensembl" id="ENSFCTP00005039193.1"/>
    </source>
</evidence>
<evidence type="ECO:0000259" key="6">
    <source>
        <dbReference type="Pfam" id="PF17135"/>
    </source>
</evidence>
<evidence type="ECO:0000256" key="2">
    <source>
        <dbReference type="ARBA" id="ARBA00011133"/>
    </source>
</evidence>
<reference evidence="7" key="2">
    <citation type="submission" date="2025-08" db="UniProtKB">
        <authorList>
            <consortium name="Ensembl"/>
        </authorList>
    </citation>
    <scope>IDENTIFICATION</scope>
    <source>
        <strain evidence="7">breed Abyssinian</strain>
    </source>
</reference>
<dbReference type="InterPro" id="IPR036227">
    <property type="entry name" value="Ribosomal_uL15/eL18_sf"/>
</dbReference>